<evidence type="ECO:0000256" key="8">
    <source>
        <dbReference type="PROSITE-ProRule" id="PRU01023"/>
    </source>
</evidence>
<dbReference type="GO" id="GO:0005737">
    <property type="term" value="C:cytoplasm"/>
    <property type="evidence" value="ECO:0007669"/>
    <property type="project" value="UniProtKB-SubCell"/>
</dbReference>
<dbReference type="PANTHER" id="PTHR22807:SF30">
    <property type="entry name" value="28S RRNA (CYTOSINE(4447)-C(5))-METHYLTRANSFERASE-RELATED"/>
    <property type="match status" value="1"/>
</dbReference>
<dbReference type="AlphaFoldDB" id="A0A939DKY4"/>
<evidence type="ECO:0000256" key="6">
    <source>
        <dbReference type="ARBA" id="ARBA00022884"/>
    </source>
</evidence>
<organism evidence="10 11">
    <name type="scientific">Bowmanella dokdonensis</name>
    <dbReference type="NCBI Taxonomy" id="751969"/>
    <lineage>
        <taxon>Bacteria</taxon>
        <taxon>Pseudomonadati</taxon>
        <taxon>Pseudomonadota</taxon>
        <taxon>Gammaproteobacteria</taxon>
        <taxon>Alteromonadales</taxon>
        <taxon>Alteromonadaceae</taxon>
        <taxon>Bowmanella</taxon>
    </lineage>
</organism>
<feature type="binding site" evidence="7 8">
    <location>
        <begin position="127"/>
        <end position="133"/>
    </location>
    <ligand>
        <name>S-adenosyl-L-methionine</name>
        <dbReference type="ChEBI" id="CHEBI:59789"/>
    </ligand>
</feature>
<sequence>MQHPVIPQAYLDKVTPLLGDEATLRTFIDYCQRPLRRSIRVNTLKITLPDFTERAQKQGWQLEAVPWCKEGFWLQRPAEQENLPLGNTAEFLAGMFYIQEASSMLPPVALLAGESGTTDISRVLDMAAAPGSKTTQLSASMNNQGLLVANELSSSRLKVLNASLQRMGAMNVAMSHFEGQVFGQWLPEGFDAVLLDAPCGGEGTVRKDPLALQNWSEAALHKLAAVQKELMDSAFHALRPGGVLVYSTCTLSVEENQQVVNALLNRYPQALVVESLAGLFDGADKAVTPEGYLHVWPQLFDSEGFFVARLRKTQSRLRPERQKRTGKFPYVPAARQQTDEICHYLQRTFGLVLPEQHRLFKRDNDFWLFPSPLLEWMGQFRFDRMGIKLVTAHRQGFRLTHEAAIALGKQAVTGRYELSPEQLESYYQGKDLFVEVPPPQGELLLMFAGCAVGLGKGLNNRIKNSLPRDLVRDGRLVGWV</sequence>
<dbReference type="GO" id="GO:0009383">
    <property type="term" value="F:rRNA (cytosine-C5-)-methyltransferase activity"/>
    <property type="evidence" value="ECO:0007669"/>
    <property type="project" value="TreeGrafter"/>
</dbReference>
<dbReference type="NCBIfam" id="NF008898">
    <property type="entry name" value="PRK11933.1"/>
    <property type="match status" value="1"/>
</dbReference>
<name>A0A939DKY4_9ALTE</name>
<dbReference type="InterPro" id="IPR031341">
    <property type="entry name" value="Methyltr_RsmF_N"/>
</dbReference>
<evidence type="ECO:0000256" key="4">
    <source>
        <dbReference type="ARBA" id="ARBA00022679"/>
    </source>
</evidence>
<dbReference type="PRINTS" id="PR02008">
    <property type="entry name" value="RCMTFAMILY"/>
</dbReference>
<comment type="catalytic activity">
    <reaction evidence="7">
        <text>cytidine(1407) in 16S rRNA + S-adenosyl-L-methionine = 5-methylcytidine(1407) in 16S rRNA + S-adenosyl-L-homocysteine + H(+)</text>
        <dbReference type="Rhea" id="RHEA:42756"/>
        <dbReference type="Rhea" id="RHEA-COMP:10223"/>
        <dbReference type="Rhea" id="RHEA-COMP:10224"/>
        <dbReference type="ChEBI" id="CHEBI:15378"/>
        <dbReference type="ChEBI" id="CHEBI:57856"/>
        <dbReference type="ChEBI" id="CHEBI:59789"/>
        <dbReference type="ChEBI" id="CHEBI:74483"/>
        <dbReference type="ChEBI" id="CHEBI:82748"/>
        <dbReference type="EC" id="2.1.1.178"/>
    </reaction>
</comment>
<evidence type="ECO:0000256" key="2">
    <source>
        <dbReference type="ARBA" id="ARBA00022552"/>
    </source>
</evidence>
<feature type="domain" description="SAM-dependent MTase RsmB/NOP-type" evidence="9">
    <location>
        <begin position="27"/>
        <end position="313"/>
    </location>
</feature>
<dbReference type="HAMAP" id="MF_01579">
    <property type="entry name" value="16SrRNA_methyltr_F"/>
    <property type="match status" value="1"/>
</dbReference>
<accession>A0A939DKY4</accession>
<keyword evidence="6 7" id="KW-0694">RNA-binding</keyword>
<proteinExistence type="inferred from homology"/>
<dbReference type="Gene3D" id="3.10.450.720">
    <property type="match status" value="1"/>
</dbReference>
<dbReference type="Proteomes" id="UP000664654">
    <property type="component" value="Unassembled WGS sequence"/>
</dbReference>
<dbReference type="Pfam" id="PF21150">
    <property type="entry name" value="YebU_pre-PUA_dom"/>
    <property type="match status" value="1"/>
</dbReference>
<reference evidence="10" key="1">
    <citation type="submission" date="2021-03" db="EMBL/GenBank/DDBJ databases">
        <title>novel species isolated from a fishpond in China.</title>
        <authorList>
            <person name="Lu H."/>
            <person name="Cai Z."/>
        </authorList>
    </citation>
    <scope>NUCLEOTIDE SEQUENCE</scope>
    <source>
        <strain evidence="10">JCM 30855</strain>
    </source>
</reference>
<dbReference type="PROSITE" id="PS51686">
    <property type="entry name" value="SAM_MT_RSMB_NOP"/>
    <property type="match status" value="1"/>
</dbReference>
<dbReference type="InterPro" id="IPR029063">
    <property type="entry name" value="SAM-dependent_MTases_sf"/>
</dbReference>
<dbReference type="InterPro" id="IPR048457">
    <property type="entry name" value="YebU_pre-PUA_dom"/>
</dbReference>
<protein>
    <recommendedName>
        <fullName evidence="7">Ribosomal RNA small subunit methyltransferase F</fullName>
        <ecNumber evidence="7">2.1.1.178</ecNumber>
    </recommendedName>
    <alternativeName>
        <fullName evidence="7">16S rRNA m5C1407 methyltransferase</fullName>
    </alternativeName>
    <alternativeName>
        <fullName evidence="7">rRNA (cytosine-C(5)-)-methyltransferase RsmF</fullName>
    </alternativeName>
</protein>
<dbReference type="Gene3D" id="3.40.50.150">
    <property type="entry name" value="Vaccinia Virus protein VP39"/>
    <property type="match status" value="1"/>
</dbReference>
<dbReference type="Pfam" id="PF01189">
    <property type="entry name" value="Methyltr_RsmB-F"/>
    <property type="match status" value="1"/>
</dbReference>
<evidence type="ECO:0000256" key="5">
    <source>
        <dbReference type="ARBA" id="ARBA00022691"/>
    </source>
</evidence>
<comment type="similarity">
    <text evidence="7 8">Belongs to the class I-like SAM-binding methyltransferase superfamily. RsmB/NOP family.</text>
</comment>
<comment type="caution">
    <text evidence="10">The sequence shown here is derived from an EMBL/GenBank/DDBJ whole genome shotgun (WGS) entry which is preliminary data.</text>
</comment>
<keyword evidence="4 7" id="KW-0808">Transferase</keyword>
<evidence type="ECO:0000256" key="1">
    <source>
        <dbReference type="ARBA" id="ARBA00022490"/>
    </source>
</evidence>
<evidence type="ECO:0000313" key="10">
    <source>
        <dbReference type="EMBL" id="MBN7824393.1"/>
    </source>
</evidence>
<evidence type="ECO:0000256" key="7">
    <source>
        <dbReference type="HAMAP-Rule" id="MF_01579"/>
    </source>
</evidence>
<keyword evidence="5 7" id="KW-0949">S-adenosyl-L-methionine</keyword>
<dbReference type="PANTHER" id="PTHR22807">
    <property type="entry name" value="NOP2 YEAST -RELATED NOL1/NOP2/FMU SUN DOMAIN-CONTAINING"/>
    <property type="match status" value="1"/>
</dbReference>
<feature type="binding site" evidence="7 8">
    <location>
        <position position="151"/>
    </location>
    <ligand>
        <name>S-adenosyl-L-methionine</name>
        <dbReference type="ChEBI" id="CHEBI:59789"/>
    </ligand>
</feature>
<feature type="active site" description="Nucleophile" evidence="7 8">
    <location>
        <position position="249"/>
    </location>
</feature>
<dbReference type="NCBIfam" id="TIGR00446">
    <property type="entry name" value="nop2p"/>
    <property type="match status" value="1"/>
</dbReference>
<feature type="binding site" evidence="7">
    <location>
        <position position="179"/>
    </location>
    <ligand>
        <name>S-adenosyl-L-methionine</name>
        <dbReference type="ChEBI" id="CHEBI:59789"/>
    </ligand>
</feature>
<feature type="binding site" evidence="7 8">
    <location>
        <position position="196"/>
    </location>
    <ligand>
        <name>S-adenosyl-L-methionine</name>
        <dbReference type="ChEBI" id="CHEBI:59789"/>
    </ligand>
</feature>
<evidence type="ECO:0000256" key="3">
    <source>
        <dbReference type="ARBA" id="ARBA00022603"/>
    </source>
</evidence>
<dbReference type="SUPFAM" id="SSF53335">
    <property type="entry name" value="S-adenosyl-L-methionine-dependent methyltransferases"/>
    <property type="match status" value="1"/>
</dbReference>
<dbReference type="GO" id="GO:0003723">
    <property type="term" value="F:RNA binding"/>
    <property type="evidence" value="ECO:0007669"/>
    <property type="project" value="UniProtKB-UniRule"/>
</dbReference>
<dbReference type="Pfam" id="PF13636">
    <property type="entry name" value="Methyltranf_PUA"/>
    <property type="match status" value="1"/>
</dbReference>
<dbReference type="InterPro" id="IPR011023">
    <property type="entry name" value="Nop2p"/>
</dbReference>
<dbReference type="InterPro" id="IPR023267">
    <property type="entry name" value="RCMT"/>
</dbReference>
<dbReference type="InterPro" id="IPR001678">
    <property type="entry name" value="MeTrfase_RsmB-F_NOP2_dom"/>
</dbReference>
<comment type="caution">
    <text evidence="7 8">Lacks conserved residue(s) required for the propagation of feature annotation.</text>
</comment>
<gene>
    <name evidence="7 10" type="primary">rsmF</name>
    <name evidence="10" type="ORF">J0A66_04040</name>
</gene>
<evidence type="ECO:0000313" key="11">
    <source>
        <dbReference type="Proteomes" id="UP000664654"/>
    </source>
</evidence>
<dbReference type="GO" id="GO:0070475">
    <property type="term" value="P:rRNA base methylation"/>
    <property type="evidence" value="ECO:0007669"/>
    <property type="project" value="TreeGrafter"/>
</dbReference>
<keyword evidence="2 7" id="KW-0698">rRNA processing</keyword>
<dbReference type="Pfam" id="PF17125">
    <property type="entry name" value="Methyltr_RsmF_N"/>
    <property type="match status" value="1"/>
</dbReference>
<keyword evidence="1 7" id="KW-0963">Cytoplasm</keyword>
<comment type="function">
    <text evidence="7">Specifically methylates the cytosine at position 1407 (m5C1407) of 16S rRNA.</text>
</comment>
<keyword evidence="11" id="KW-1185">Reference proteome</keyword>
<dbReference type="InterPro" id="IPR023545">
    <property type="entry name" value="rRNA_ssu_MeTfrase_F"/>
</dbReference>
<dbReference type="InterPro" id="IPR027391">
    <property type="entry name" value="Nol1_Nop2_Fmu_2"/>
</dbReference>
<dbReference type="EMBL" id="JAFKCV010000002">
    <property type="protein sequence ID" value="MBN7824393.1"/>
    <property type="molecule type" value="Genomic_DNA"/>
</dbReference>
<dbReference type="InterPro" id="IPR049560">
    <property type="entry name" value="MeTrfase_RsmB-F_NOP2_cat"/>
</dbReference>
<evidence type="ECO:0000259" key="9">
    <source>
        <dbReference type="PROSITE" id="PS51686"/>
    </source>
</evidence>
<keyword evidence="3 7" id="KW-0489">Methyltransferase</keyword>
<dbReference type="EC" id="2.1.1.178" evidence="7"/>
<comment type="subcellular location">
    <subcellularLocation>
        <location evidence="7">Cytoplasm</location>
    </subcellularLocation>
</comment>